<gene>
    <name evidence="2" type="ORF">B7P43_G00860</name>
</gene>
<dbReference type="PROSITE" id="PS51257">
    <property type="entry name" value="PROKAR_LIPOPROTEIN"/>
    <property type="match status" value="1"/>
</dbReference>
<accession>A0A2J7PK89</accession>
<feature type="region of interest" description="Disordered" evidence="1">
    <location>
        <begin position="1"/>
        <end position="20"/>
    </location>
</feature>
<proteinExistence type="predicted"/>
<dbReference type="EMBL" id="NEVH01024940">
    <property type="protein sequence ID" value="PNF16747.1"/>
    <property type="molecule type" value="Genomic_DNA"/>
</dbReference>
<evidence type="ECO:0000313" key="3">
    <source>
        <dbReference type="Proteomes" id="UP000235965"/>
    </source>
</evidence>
<comment type="caution">
    <text evidence="2">The sequence shown here is derived from an EMBL/GenBank/DDBJ whole genome shotgun (WGS) entry which is preliminary data.</text>
</comment>
<organism evidence="2 3">
    <name type="scientific">Cryptotermes secundus</name>
    <dbReference type="NCBI Taxonomy" id="105785"/>
    <lineage>
        <taxon>Eukaryota</taxon>
        <taxon>Metazoa</taxon>
        <taxon>Ecdysozoa</taxon>
        <taxon>Arthropoda</taxon>
        <taxon>Hexapoda</taxon>
        <taxon>Insecta</taxon>
        <taxon>Pterygota</taxon>
        <taxon>Neoptera</taxon>
        <taxon>Polyneoptera</taxon>
        <taxon>Dictyoptera</taxon>
        <taxon>Blattodea</taxon>
        <taxon>Blattoidea</taxon>
        <taxon>Termitoidae</taxon>
        <taxon>Kalotermitidae</taxon>
        <taxon>Cryptotermitinae</taxon>
        <taxon>Cryptotermes</taxon>
    </lineage>
</organism>
<sequence>MESEAERSSGSTVSPGPYAGSGITACSPASPYFLDSALPSDSDHNYDHHSSEEELEVINNPTNCAAVGSSVKELLTCRSGSVSTVMPEKRKWSQITGGSTCSLSNTCLASVAVITTTPAADQSSSSSDEEVQGLLAAMATPVQFRTSPPLDAHKPGRSLSPPPKLFHYGGHASATTALEVSPRKRHRHTPRAQHIQRPCLDFEKMRQVSDNHYRTRKP</sequence>
<dbReference type="PANTHER" id="PTHR41142">
    <property type="entry name" value="SI:DKEY-16J16.4"/>
    <property type="match status" value="1"/>
</dbReference>
<protein>
    <submittedName>
        <fullName evidence="2">Uncharacterized protein</fullName>
    </submittedName>
</protein>
<dbReference type="OrthoDB" id="6435011at2759"/>
<dbReference type="Proteomes" id="UP000235965">
    <property type="component" value="Unassembled WGS sequence"/>
</dbReference>
<dbReference type="InParanoid" id="A0A2J7PK89"/>
<dbReference type="PANTHER" id="PTHR41142:SF1">
    <property type="entry name" value="SI:DKEY-16J16.4"/>
    <property type="match status" value="1"/>
</dbReference>
<keyword evidence="3" id="KW-1185">Reference proteome</keyword>
<dbReference type="STRING" id="105785.A0A2J7PK89"/>
<dbReference type="AlphaFoldDB" id="A0A2J7PK89"/>
<evidence type="ECO:0000256" key="1">
    <source>
        <dbReference type="SAM" id="MobiDB-lite"/>
    </source>
</evidence>
<reference evidence="2 3" key="1">
    <citation type="submission" date="2017-12" db="EMBL/GenBank/DDBJ databases">
        <title>Hemimetabolous genomes reveal molecular basis of termite eusociality.</title>
        <authorList>
            <person name="Harrison M.C."/>
            <person name="Jongepier E."/>
            <person name="Robertson H.M."/>
            <person name="Arning N."/>
            <person name="Bitard-Feildel T."/>
            <person name="Chao H."/>
            <person name="Childers C.P."/>
            <person name="Dinh H."/>
            <person name="Doddapaneni H."/>
            <person name="Dugan S."/>
            <person name="Gowin J."/>
            <person name="Greiner C."/>
            <person name="Han Y."/>
            <person name="Hu H."/>
            <person name="Hughes D.S.T."/>
            <person name="Huylmans A.-K."/>
            <person name="Kemena C."/>
            <person name="Kremer L.P.M."/>
            <person name="Lee S.L."/>
            <person name="Lopez-Ezquerra A."/>
            <person name="Mallet L."/>
            <person name="Monroy-Kuhn J.M."/>
            <person name="Moser A."/>
            <person name="Murali S.C."/>
            <person name="Muzny D.M."/>
            <person name="Otani S."/>
            <person name="Piulachs M.-D."/>
            <person name="Poelchau M."/>
            <person name="Qu J."/>
            <person name="Schaub F."/>
            <person name="Wada-Katsumata A."/>
            <person name="Worley K.C."/>
            <person name="Xie Q."/>
            <person name="Ylla G."/>
            <person name="Poulsen M."/>
            <person name="Gibbs R.A."/>
            <person name="Schal C."/>
            <person name="Richards S."/>
            <person name="Belles X."/>
            <person name="Korb J."/>
            <person name="Bornberg-Bauer E."/>
        </authorList>
    </citation>
    <scope>NUCLEOTIDE SEQUENCE [LARGE SCALE GENOMIC DNA]</scope>
    <source>
        <tissue evidence="2">Whole body</tissue>
    </source>
</reference>
<name>A0A2J7PK89_9NEOP</name>
<evidence type="ECO:0000313" key="2">
    <source>
        <dbReference type="EMBL" id="PNF16747.1"/>
    </source>
</evidence>